<feature type="chain" id="PRO_5035747420" evidence="1">
    <location>
        <begin position="20"/>
        <end position="358"/>
    </location>
</feature>
<accession>A0A8R1TMT1</accession>
<dbReference type="EnsemblMetazoa" id="OVOC12687.1">
    <property type="protein sequence ID" value="OVOC12687.1"/>
    <property type="gene ID" value="WBGene00249496"/>
</dbReference>
<dbReference type="EMBL" id="CMVM020000611">
    <property type="status" value="NOT_ANNOTATED_CDS"/>
    <property type="molecule type" value="Genomic_DNA"/>
</dbReference>
<keyword evidence="3" id="KW-1185">Reference proteome</keyword>
<evidence type="ECO:0000313" key="2">
    <source>
        <dbReference type="EnsemblMetazoa" id="OVOC12687.1"/>
    </source>
</evidence>
<dbReference type="AlphaFoldDB" id="A0A8R1TMT1"/>
<organism evidence="2 3">
    <name type="scientific">Onchocerca volvulus</name>
    <dbReference type="NCBI Taxonomy" id="6282"/>
    <lineage>
        <taxon>Eukaryota</taxon>
        <taxon>Metazoa</taxon>
        <taxon>Ecdysozoa</taxon>
        <taxon>Nematoda</taxon>
        <taxon>Chromadorea</taxon>
        <taxon>Rhabditida</taxon>
        <taxon>Spirurina</taxon>
        <taxon>Spiruromorpha</taxon>
        <taxon>Filarioidea</taxon>
        <taxon>Onchocercidae</taxon>
        <taxon>Onchocerca</taxon>
    </lineage>
</organism>
<evidence type="ECO:0000313" key="3">
    <source>
        <dbReference type="Proteomes" id="UP000024404"/>
    </source>
</evidence>
<name>A0A8R1TMT1_ONCVO</name>
<dbReference type="Proteomes" id="UP000024404">
    <property type="component" value="Unassembled WGS sequence"/>
</dbReference>
<keyword evidence="1" id="KW-0732">Signal</keyword>
<reference evidence="3" key="1">
    <citation type="submission" date="2013-10" db="EMBL/GenBank/DDBJ databases">
        <title>Genome sequencing of Onchocerca volvulus.</title>
        <authorList>
            <person name="Cotton J."/>
            <person name="Tsai J."/>
            <person name="Stanley E."/>
            <person name="Tracey A."/>
            <person name="Holroyd N."/>
            <person name="Lustigman S."/>
            <person name="Berriman M."/>
        </authorList>
    </citation>
    <scope>NUCLEOTIDE SEQUENCE</scope>
</reference>
<protein>
    <submittedName>
        <fullName evidence="2">Uncharacterized protein</fullName>
    </submittedName>
</protein>
<reference evidence="2" key="2">
    <citation type="submission" date="2022-06" db="UniProtKB">
        <authorList>
            <consortium name="EnsemblMetazoa"/>
        </authorList>
    </citation>
    <scope>IDENTIFICATION</scope>
</reference>
<proteinExistence type="predicted"/>
<sequence>MEMLFTLFLTLLCIDTNNGAPPNNDRKTITSARKTDEYAETFRSHRLQNSDLFFFGKQPEFHIPAKNELNRRIKVRFIDSSEKLKMEQHYPFNTIKSSDFEQLEGWQPNIFIAFNDKNSSTIDTMIDDQLQSFRCFYVMPSSNGFKINWKYSHNGNLENYKRGLIIPMMPDTNVDIVYYYKIRYLDGVCEKSAEKMNDVKLVIVFENQNFWSVWDKDWSTDGTIANCGVNSSIPICYAKYLDLEQSDNISDAFMLMFGGKNVEAAAIHVTATNDKELKAELLEWKNGLHFLNSHQIIAYQFKVRKQLKKSRRIFKEVFGIAPITLSLEQNNFETGLIDSKTLARNKGPVYVILGFKNF</sequence>
<evidence type="ECO:0000256" key="1">
    <source>
        <dbReference type="SAM" id="SignalP"/>
    </source>
</evidence>
<feature type="signal peptide" evidence="1">
    <location>
        <begin position="1"/>
        <end position="19"/>
    </location>
</feature>